<sequence length="385" mass="42969">MRIADVEAGIGGITQIGSIPLYVYGAFSFTESATLAPDIFRSDVRFYGAIEKGYGGFLYAQKGSPISFNISAGRQNFQLNRNFLFGQVLGAANALERGASFLNARTVYDNAVLANLRLGKFLVQGFYLNPNELPIADTKSRFAGVNLKYNDNQNIEAAIAYITIPQSNSTYLFPDGQKLKREGLQVINPRLRLTSLFGVEGLWVESEYAYEWNSNFAMSAHAGYIWTGYTFQDLPWQPSISYRFAAFSGDNPKTDSYERFDFLRGGGLGDWLQGINLAKVYNNSNVFSHRVELKIKPTSTLQFSVDYFYLFADQLNNLGGNPALSSLESRSIGHELMFTTRWSISQNLFLLGVTSIAFPADAIRRAVTEDASPWFTFQVSLFLGF</sequence>
<dbReference type="InterPro" id="IPR053728">
    <property type="entry name" value="Alginate_Permeability_Chnl"/>
</dbReference>
<accession>A0A7C3PIF8</accession>
<dbReference type="Gene3D" id="2.40.160.100">
    <property type="match status" value="1"/>
</dbReference>
<evidence type="ECO:0000259" key="1">
    <source>
        <dbReference type="Pfam" id="PF13372"/>
    </source>
</evidence>
<dbReference type="EMBL" id="DSRU01000311">
    <property type="protein sequence ID" value="HFN00260.1"/>
    <property type="molecule type" value="Genomic_DNA"/>
</dbReference>
<reference evidence="2" key="1">
    <citation type="journal article" date="2020" name="mSystems">
        <title>Genome- and Community-Level Interaction Insights into Carbon Utilization and Element Cycling Functions of Hydrothermarchaeota in Hydrothermal Sediment.</title>
        <authorList>
            <person name="Zhou Z."/>
            <person name="Liu Y."/>
            <person name="Xu W."/>
            <person name="Pan J."/>
            <person name="Luo Z.H."/>
            <person name="Li M."/>
        </authorList>
    </citation>
    <scope>NUCLEOTIDE SEQUENCE [LARGE SCALE GENOMIC DNA]</scope>
    <source>
        <strain evidence="2">SpSt-418</strain>
    </source>
</reference>
<dbReference type="InterPro" id="IPR025388">
    <property type="entry name" value="Alginate_export_dom"/>
</dbReference>
<gene>
    <name evidence="2" type="ORF">ENR64_21450</name>
</gene>
<dbReference type="Pfam" id="PF13372">
    <property type="entry name" value="Alginate_exp"/>
    <property type="match status" value="1"/>
</dbReference>
<evidence type="ECO:0000313" key="2">
    <source>
        <dbReference type="EMBL" id="HFN00260.1"/>
    </source>
</evidence>
<proteinExistence type="predicted"/>
<comment type="caution">
    <text evidence="2">The sequence shown here is derived from an EMBL/GenBank/DDBJ whole genome shotgun (WGS) entry which is preliminary data.</text>
</comment>
<organism evidence="2">
    <name type="scientific">Oscillatoriales cyanobacterium SpSt-418</name>
    <dbReference type="NCBI Taxonomy" id="2282169"/>
    <lineage>
        <taxon>Bacteria</taxon>
        <taxon>Bacillati</taxon>
        <taxon>Cyanobacteriota</taxon>
        <taxon>Cyanophyceae</taxon>
        <taxon>Oscillatoriophycideae</taxon>
        <taxon>Oscillatoriales</taxon>
    </lineage>
</organism>
<feature type="domain" description="Alginate export" evidence="1">
    <location>
        <begin position="67"/>
        <end position="370"/>
    </location>
</feature>
<protein>
    <recommendedName>
        <fullName evidence="1">Alginate export domain-containing protein</fullName>
    </recommendedName>
</protein>
<dbReference type="AlphaFoldDB" id="A0A7C3PIF8"/>
<name>A0A7C3PIF8_9CYAN</name>